<keyword evidence="4" id="KW-0597">Phosphoprotein</keyword>
<evidence type="ECO:0000256" key="5">
    <source>
        <dbReference type="ARBA" id="ARBA00022679"/>
    </source>
</evidence>
<keyword evidence="9" id="KW-0902">Two-component regulatory system</keyword>
<comment type="caution">
    <text evidence="15">The sequence shown here is derived from an EMBL/GenBank/DDBJ whole genome shotgun (WGS) entry which is preliminary data.</text>
</comment>
<feature type="domain" description="Histidine kinase" evidence="13">
    <location>
        <begin position="365"/>
        <end position="595"/>
    </location>
</feature>
<feature type="domain" description="HAMP" evidence="14">
    <location>
        <begin position="302"/>
        <end position="357"/>
    </location>
</feature>
<dbReference type="EC" id="2.7.13.3" evidence="3"/>
<feature type="region of interest" description="Disordered" evidence="11">
    <location>
        <begin position="1"/>
        <end position="20"/>
    </location>
</feature>
<dbReference type="InterPro" id="IPR025908">
    <property type="entry name" value="Sensor_TM1"/>
</dbReference>
<dbReference type="SMART" id="SM00388">
    <property type="entry name" value="HisKA"/>
    <property type="match status" value="1"/>
</dbReference>
<dbReference type="PRINTS" id="PR00344">
    <property type="entry name" value="BCTRLSENSOR"/>
</dbReference>
<dbReference type="SMART" id="SM00387">
    <property type="entry name" value="HATPase_c"/>
    <property type="match status" value="1"/>
</dbReference>
<dbReference type="CDD" id="cd00082">
    <property type="entry name" value="HisKA"/>
    <property type="match status" value="1"/>
</dbReference>
<evidence type="ECO:0000256" key="8">
    <source>
        <dbReference type="ARBA" id="ARBA00022989"/>
    </source>
</evidence>
<reference evidence="15 16" key="1">
    <citation type="submission" date="2020-08" db="EMBL/GenBank/DDBJ databases">
        <title>Genomic Encyclopedia of Type Strains, Phase IV (KMG-IV): sequencing the most valuable type-strain genomes for metagenomic binning, comparative biology and taxonomic classification.</title>
        <authorList>
            <person name="Goeker M."/>
        </authorList>
    </citation>
    <scope>NUCLEOTIDE SEQUENCE [LARGE SCALE GENOMIC DNA]</scope>
    <source>
        <strain evidence="15 16">DSM 21319</strain>
    </source>
</reference>
<comment type="subcellular location">
    <subcellularLocation>
        <location evidence="2">Membrane</location>
    </subcellularLocation>
</comment>
<keyword evidence="10 12" id="KW-0472">Membrane</keyword>
<evidence type="ECO:0000256" key="1">
    <source>
        <dbReference type="ARBA" id="ARBA00000085"/>
    </source>
</evidence>
<dbReference type="Gene3D" id="3.30.565.10">
    <property type="entry name" value="Histidine kinase-like ATPase, C-terminal domain"/>
    <property type="match status" value="1"/>
</dbReference>
<evidence type="ECO:0000256" key="2">
    <source>
        <dbReference type="ARBA" id="ARBA00004370"/>
    </source>
</evidence>
<dbReference type="InterPro" id="IPR036097">
    <property type="entry name" value="HisK_dim/P_sf"/>
</dbReference>
<dbReference type="Pfam" id="PF00512">
    <property type="entry name" value="HisKA"/>
    <property type="match status" value="1"/>
</dbReference>
<dbReference type="SUPFAM" id="SSF55874">
    <property type="entry name" value="ATPase domain of HSP90 chaperone/DNA topoisomerase II/histidine kinase"/>
    <property type="match status" value="1"/>
</dbReference>
<dbReference type="PANTHER" id="PTHR45436">
    <property type="entry name" value="SENSOR HISTIDINE KINASE YKOH"/>
    <property type="match status" value="1"/>
</dbReference>
<dbReference type="Gene3D" id="6.10.340.10">
    <property type="match status" value="1"/>
</dbReference>
<dbReference type="PROSITE" id="PS50885">
    <property type="entry name" value="HAMP"/>
    <property type="match status" value="1"/>
</dbReference>
<evidence type="ECO:0000256" key="10">
    <source>
        <dbReference type="ARBA" id="ARBA00023136"/>
    </source>
</evidence>
<evidence type="ECO:0000313" key="16">
    <source>
        <dbReference type="Proteomes" id="UP000535406"/>
    </source>
</evidence>
<evidence type="ECO:0000256" key="9">
    <source>
        <dbReference type="ARBA" id="ARBA00023012"/>
    </source>
</evidence>
<evidence type="ECO:0000256" key="11">
    <source>
        <dbReference type="SAM" id="MobiDB-lite"/>
    </source>
</evidence>
<dbReference type="SUPFAM" id="SSF47384">
    <property type="entry name" value="Homodimeric domain of signal transducing histidine kinase"/>
    <property type="match status" value="1"/>
</dbReference>
<dbReference type="InterPro" id="IPR003661">
    <property type="entry name" value="HisK_dim/P_dom"/>
</dbReference>
<organism evidence="15 16">
    <name type="scientific">Shinella fusca</name>
    <dbReference type="NCBI Taxonomy" id="544480"/>
    <lineage>
        <taxon>Bacteria</taxon>
        <taxon>Pseudomonadati</taxon>
        <taxon>Pseudomonadota</taxon>
        <taxon>Alphaproteobacteria</taxon>
        <taxon>Hyphomicrobiales</taxon>
        <taxon>Rhizobiaceae</taxon>
        <taxon>Shinella</taxon>
    </lineage>
</organism>
<dbReference type="InterPro" id="IPR036890">
    <property type="entry name" value="HATPase_C_sf"/>
</dbReference>
<gene>
    <name evidence="15" type="ORF">HNQ66_003669</name>
</gene>
<dbReference type="Pfam" id="PF00672">
    <property type="entry name" value="HAMP"/>
    <property type="match status" value="1"/>
</dbReference>
<dbReference type="CDD" id="cd06225">
    <property type="entry name" value="HAMP"/>
    <property type="match status" value="1"/>
</dbReference>
<evidence type="ECO:0000256" key="12">
    <source>
        <dbReference type="SAM" id="Phobius"/>
    </source>
</evidence>
<name>A0A7W7YXM8_9HYPH</name>
<evidence type="ECO:0000256" key="3">
    <source>
        <dbReference type="ARBA" id="ARBA00012438"/>
    </source>
</evidence>
<dbReference type="GO" id="GO:0016020">
    <property type="term" value="C:membrane"/>
    <property type="evidence" value="ECO:0007669"/>
    <property type="project" value="UniProtKB-SubCell"/>
</dbReference>
<dbReference type="InterPro" id="IPR005467">
    <property type="entry name" value="His_kinase_dom"/>
</dbReference>
<dbReference type="InterPro" id="IPR004358">
    <property type="entry name" value="Sig_transdc_His_kin-like_C"/>
</dbReference>
<comment type="catalytic activity">
    <reaction evidence="1">
        <text>ATP + protein L-histidine = ADP + protein N-phospho-L-histidine.</text>
        <dbReference type="EC" id="2.7.13.3"/>
    </reaction>
</comment>
<dbReference type="GO" id="GO:0000155">
    <property type="term" value="F:phosphorelay sensor kinase activity"/>
    <property type="evidence" value="ECO:0007669"/>
    <property type="project" value="InterPro"/>
</dbReference>
<dbReference type="InterPro" id="IPR050428">
    <property type="entry name" value="TCS_sensor_his_kinase"/>
</dbReference>
<dbReference type="AlphaFoldDB" id="A0A7W7YXM8"/>
<keyword evidence="6 12" id="KW-0812">Transmembrane</keyword>
<keyword evidence="7 15" id="KW-0418">Kinase</keyword>
<dbReference type="Gene3D" id="1.10.287.130">
    <property type="match status" value="1"/>
</dbReference>
<evidence type="ECO:0000259" key="14">
    <source>
        <dbReference type="PROSITE" id="PS50885"/>
    </source>
</evidence>
<dbReference type="PANTHER" id="PTHR45436:SF5">
    <property type="entry name" value="SENSOR HISTIDINE KINASE TRCS"/>
    <property type="match status" value="1"/>
</dbReference>
<dbReference type="PROSITE" id="PS50109">
    <property type="entry name" value="HIS_KIN"/>
    <property type="match status" value="1"/>
</dbReference>
<evidence type="ECO:0000256" key="6">
    <source>
        <dbReference type="ARBA" id="ARBA00022692"/>
    </source>
</evidence>
<keyword evidence="16" id="KW-1185">Reference proteome</keyword>
<dbReference type="Pfam" id="PF02518">
    <property type="entry name" value="HATPase_c"/>
    <property type="match status" value="1"/>
</dbReference>
<keyword evidence="5 15" id="KW-0808">Transferase</keyword>
<dbReference type="EMBL" id="JACHIK010000015">
    <property type="protein sequence ID" value="MBB5044246.1"/>
    <property type="molecule type" value="Genomic_DNA"/>
</dbReference>
<proteinExistence type="predicted"/>
<evidence type="ECO:0000259" key="13">
    <source>
        <dbReference type="PROSITE" id="PS50109"/>
    </source>
</evidence>
<evidence type="ECO:0000256" key="7">
    <source>
        <dbReference type="ARBA" id="ARBA00022777"/>
    </source>
</evidence>
<dbReference type="InterPro" id="IPR003660">
    <property type="entry name" value="HAMP_dom"/>
</dbReference>
<dbReference type="SMART" id="SM00304">
    <property type="entry name" value="HAMP"/>
    <property type="match status" value="1"/>
</dbReference>
<evidence type="ECO:0000313" key="15">
    <source>
        <dbReference type="EMBL" id="MBB5044246.1"/>
    </source>
</evidence>
<sequence length="597" mass="66029">MLQNVPERDGDDGEGRLGPRSLRRRWTHPFTLARRIFGNAVFSSLTRRILFFNLVALVVLVSGILYLNQFREGLIDARVESLLTQGEIIAGAISASATVDTNSITIDPEKLLELQAGQSITPLPNDEDLEFPINPERIAPVLRRLISPTRTRARIYDTDANLLLDSRHLYTQGQVLRFDLPPVDPESPSLVDRLNSWFNRILQPSNLPLYKEAPGGDGSIYPEVMNALTGVRGAVVRVNDKGELIVSVAVPVQRFRAVLGVLLLSTQAGDIDKIVHAERLAIMRVAGVAGLVNIALSLLLSSTIANPLRRLSAAAIRVRRGAKEREEIPDFSVRQDEIGNLSIALRQMTNALYDRIDAIESFAADVSHELKNPLTSLRSAVETLPLARTDDSKKRLMDIIQHDVRRLDRLISDISDASRLDAELARSDARTVDLEKLLGDLIDISRQVNTRKKPVVLDFVVDRKDNPKTRFEVSGYELRIGQIVTNLIENARSFVPDPGGRIVVRLSRGRGDRCLIQVEDNGPGIQAEDIDRIFERFYTDRPASEGFGQNSGLGLSISRQIAEAHGGTLKADNVVDKKTGEMLGARFTLSLPAGPQK</sequence>
<dbReference type="Proteomes" id="UP000535406">
    <property type="component" value="Unassembled WGS sequence"/>
</dbReference>
<protein>
    <recommendedName>
        <fullName evidence="3">histidine kinase</fullName>
        <ecNumber evidence="3">2.7.13.3</ecNumber>
    </recommendedName>
</protein>
<feature type="transmembrane region" description="Helical" evidence="12">
    <location>
        <begin position="49"/>
        <end position="68"/>
    </location>
</feature>
<dbReference type="InterPro" id="IPR003594">
    <property type="entry name" value="HATPase_dom"/>
</dbReference>
<dbReference type="InterPro" id="IPR025919">
    <property type="entry name" value="Stimulus_sens_dom"/>
</dbReference>
<keyword evidence="8 12" id="KW-1133">Transmembrane helix</keyword>
<dbReference type="Pfam" id="PF13755">
    <property type="entry name" value="Sensor_TM1"/>
    <property type="match status" value="1"/>
</dbReference>
<accession>A0A7W7YXM8</accession>
<evidence type="ECO:0000256" key="4">
    <source>
        <dbReference type="ARBA" id="ARBA00022553"/>
    </source>
</evidence>
<dbReference type="Pfam" id="PF13756">
    <property type="entry name" value="Stimulus_sens_1"/>
    <property type="match status" value="1"/>
</dbReference>